<reference evidence="6 7" key="1">
    <citation type="submission" date="2019-07" db="EMBL/GenBank/DDBJ databases">
        <title>Whole genome shotgun sequence of Reyranella soli NBRC 108950.</title>
        <authorList>
            <person name="Hosoyama A."/>
            <person name="Uohara A."/>
            <person name="Ohji S."/>
            <person name="Ichikawa N."/>
        </authorList>
    </citation>
    <scope>NUCLEOTIDE SEQUENCE [LARGE SCALE GENOMIC DNA]</scope>
    <source>
        <strain evidence="6 7">NBRC 108950</strain>
    </source>
</reference>
<dbReference type="Pfam" id="PF00005">
    <property type="entry name" value="ABC_tran"/>
    <property type="match status" value="1"/>
</dbReference>
<dbReference type="SMART" id="SM00382">
    <property type="entry name" value="AAA"/>
    <property type="match status" value="1"/>
</dbReference>
<dbReference type="Gene3D" id="3.40.50.300">
    <property type="entry name" value="P-loop containing nucleotide triphosphate hydrolases"/>
    <property type="match status" value="1"/>
</dbReference>
<accession>A0A512NC77</accession>
<keyword evidence="7" id="KW-1185">Reference proteome</keyword>
<dbReference type="PANTHER" id="PTHR46743:SF2">
    <property type="entry name" value="TEICHOIC ACIDS EXPORT ATP-BINDING PROTEIN TAGH"/>
    <property type="match status" value="1"/>
</dbReference>
<dbReference type="EMBL" id="BKAJ01000066">
    <property type="protein sequence ID" value="GEP56561.1"/>
    <property type="molecule type" value="Genomic_DNA"/>
</dbReference>
<dbReference type="GO" id="GO:0016020">
    <property type="term" value="C:membrane"/>
    <property type="evidence" value="ECO:0007669"/>
    <property type="project" value="InterPro"/>
</dbReference>
<dbReference type="InterPro" id="IPR015860">
    <property type="entry name" value="ABC_transpr_TagH-like"/>
</dbReference>
<dbReference type="Pfam" id="PF14524">
    <property type="entry name" value="Wzt_C"/>
    <property type="match status" value="1"/>
</dbReference>
<dbReference type="InterPro" id="IPR003439">
    <property type="entry name" value="ABC_transporter-like_ATP-bd"/>
</dbReference>
<evidence type="ECO:0000313" key="7">
    <source>
        <dbReference type="Proteomes" id="UP000321058"/>
    </source>
</evidence>
<dbReference type="InterPro" id="IPR029439">
    <property type="entry name" value="Wzt_C"/>
</dbReference>
<dbReference type="InterPro" id="IPR050683">
    <property type="entry name" value="Bact_Polysacc_Export_ATP-bd"/>
</dbReference>
<evidence type="ECO:0000256" key="3">
    <source>
        <dbReference type="ARBA" id="ARBA00022741"/>
    </source>
</evidence>
<name>A0A512NC77_9HYPH</name>
<dbReference type="AlphaFoldDB" id="A0A512NC77"/>
<comment type="caution">
    <text evidence="6">The sequence shown here is derived from an EMBL/GenBank/DDBJ whole genome shotgun (WGS) entry which is preliminary data.</text>
</comment>
<sequence length="430" mass="46670">MSDTVIRATGLGKKFLIGHNVEYSAMLGEAAVRRARNMVRRAADMLCGRALIEADEIEEYWALRDVDFEVRRGEVVSIIGHNGAGKTTLLKILSRILEPTTGRVELSGRVASLLEIGTGFHPELTGRENIFLNGAILGMRRHEVLAKFNQIVDFSGVEKFIDTPLKRYSVGMYARLAFSVAAHLETEILFVDEVLAVGDAEFQKRCLDRMSEVANAGRSVLFVSHNLAAAAALTRRGIVLKSGRLIFDGPIDGALAQYTASLEKGKIERSWGRGEHSAIVSADLLDANGLPTTTYVPGTPFNLQVEVETSTLPGLSLEFLLRDANSLPVGFYSSNTFSEVALPSMPGRYSCTLALKPLFLASGDYSFDLTTNSMTIVVDHKVTNAISFRVAASNPSTIAYDFKQSLGNGVIALQLATPLVIEPSRQGRAA</sequence>
<dbReference type="SUPFAM" id="SSF52540">
    <property type="entry name" value="P-loop containing nucleoside triphosphate hydrolases"/>
    <property type="match status" value="1"/>
</dbReference>
<dbReference type="GO" id="GO:0016887">
    <property type="term" value="F:ATP hydrolysis activity"/>
    <property type="evidence" value="ECO:0007669"/>
    <property type="project" value="InterPro"/>
</dbReference>
<proteinExistence type="inferred from homology"/>
<organism evidence="6 7">
    <name type="scientific">Reyranella soli</name>
    <dbReference type="NCBI Taxonomy" id="1230389"/>
    <lineage>
        <taxon>Bacteria</taxon>
        <taxon>Pseudomonadati</taxon>
        <taxon>Pseudomonadota</taxon>
        <taxon>Alphaproteobacteria</taxon>
        <taxon>Hyphomicrobiales</taxon>
        <taxon>Reyranellaceae</taxon>
        <taxon>Reyranella</taxon>
    </lineage>
</organism>
<evidence type="ECO:0000259" key="5">
    <source>
        <dbReference type="PROSITE" id="PS50893"/>
    </source>
</evidence>
<evidence type="ECO:0000256" key="4">
    <source>
        <dbReference type="ARBA" id="ARBA00022840"/>
    </source>
</evidence>
<dbReference type="GO" id="GO:0005524">
    <property type="term" value="F:ATP binding"/>
    <property type="evidence" value="ECO:0007669"/>
    <property type="project" value="UniProtKB-KW"/>
</dbReference>
<dbReference type="Gene3D" id="2.70.50.60">
    <property type="entry name" value="abc- transporter (atp binding component) like domain"/>
    <property type="match status" value="1"/>
</dbReference>
<dbReference type="GO" id="GO:0140359">
    <property type="term" value="F:ABC-type transporter activity"/>
    <property type="evidence" value="ECO:0007669"/>
    <property type="project" value="InterPro"/>
</dbReference>
<dbReference type="InterPro" id="IPR003593">
    <property type="entry name" value="AAA+_ATPase"/>
</dbReference>
<comment type="similarity">
    <text evidence="1">Belongs to the ABC transporter superfamily.</text>
</comment>
<dbReference type="InterPro" id="IPR027417">
    <property type="entry name" value="P-loop_NTPase"/>
</dbReference>
<dbReference type="PANTHER" id="PTHR46743">
    <property type="entry name" value="TEICHOIC ACIDS EXPORT ATP-BINDING PROTEIN TAGH"/>
    <property type="match status" value="1"/>
</dbReference>
<protein>
    <submittedName>
        <fullName evidence="6">ABC transporter ATP-binding protein</fullName>
    </submittedName>
</protein>
<gene>
    <name evidence="6" type="primary">xapH</name>
    <name evidence="6" type="ORF">RSO01_37270</name>
</gene>
<dbReference type="PROSITE" id="PS50893">
    <property type="entry name" value="ABC_TRANSPORTER_2"/>
    <property type="match status" value="1"/>
</dbReference>
<keyword evidence="4 6" id="KW-0067">ATP-binding</keyword>
<dbReference type="RefSeq" id="WP_170303169.1">
    <property type="nucleotide sequence ID" value="NZ_BKAJ01000066.1"/>
</dbReference>
<keyword evidence="2" id="KW-0813">Transport</keyword>
<evidence type="ECO:0000313" key="6">
    <source>
        <dbReference type="EMBL" id="GEP56561.1"/>
    </source>
</evidence>
<evidence type="ECO:0000256" key="1">
    <source>
        <dbReference type="ARBA" id="ARBA00005417"/>
    </source>
</evidence>
<dbReference type="CDD" id="cd03220">
    <property type="entry name" value="ABC_KpsT_Wzt"/>
    <property type="match status" value="1"/>
</dbReference>
<evidence type="ECO:0000256" key="2">
    <source>
        <dbReference type="ARBA" id="ARBA00022448"/>
    </source>
</evidence>
<keyword evidence="3" id="KW-0547">Nucleotide-binding</keyword>
<dbReference type="CDD" id="cd10147">
    <property type="entry name" value="Wzt_C-like"/>
    <property type="match status" value="1"/>
</dbReference>
<feature type="domain" description="ABC transporter" evidence="5">
    <location>
        <begin position="33"/>
        <end position="267"/>
    </location>
</feature>
<dbReference type="Proteomes" id="UP000321058">
    <property type="component" value="Unassembled WGS sequence"/>
</dbReference>